<evidence type="ECO:0008006" key="3">
    <source>
        <dbReference type="Google" id="ProtNLM"/>
    </source>
</evidence>
<evidence type="ECO:0000313" key="1">
    <source>
        <dbReference type="EMBL" id="PIV00630.1"/>
    </source>
</evidence>
<dbReference type="EMBL" id="PEVC01000047">
    <property type="protein sequence ID" value="PIV00630.1"/>
    <property type="molecule type" value="Genomic_DNA"/>
</dbReference>
<dbReference type="AlphaFoldDB" id="A0A2M7BC49"/>
<sequence>MALDKKSLKADALANYYRAALYLAQGNLETGLLFLKKAYAVFPSKSENFKEILVKPGILKEEKVRLFWAEKALDQYQRQKGV</sequence>
<protein>
    <recommendedName>
        <fullName evidence="3">Tetratricopeptide repeat protein</fullName>
    </recommendedName>
</protein>
<dbReference type="Proteomes" id="UP000229631">
    <property type="component" value="Unassembled WGS sequence"/>
</dbReference>
<name>A0A2M7BC49_9BACT</name>
<proteinExistence type="predicted"/>
<comment type="caution">
    <text evidence="1">The sequence shown here is derived from an EMBL/GenBank/DDBJ whole genome shotgun (WGS) entry which is preliminary data.</text>
</comment>
<evidence type="ECO:0000313" key="2">
    <source>
        <dbReference type="Proteomes" id="UP000229631"/>
    </source>
</evidence>
<accession>A0A2M7BC49</accession>
<gene>
    <name evidence="1" type="ORF">COS54_02540</name>
</gene>
<organism evidence="1 2">
    <name type="scientific">Candidatus Shapirobacteria bacterium CG03_land_8_20_14_0_80_39_12</name>
    <dbReference type="NCBI Taxonomy" id="1974879"/>
    <lineage>
        <taxon>Bacteria</taxon>
        <taxon>Candidatus Shapironibacteriota</taxon>
    </lineage>
</organism>
<reference evidence="2" key="1">
    <citation type="submission" date="2017-09" db="EMBL/GenBank/DDBJ databases">
        <title>Depth-based differentiation of microbial function through sediment-hosted aquifers and enrichment of novel symbionts in the deep terrestrial subsurface.</title>
        <authorList>
            <person name="Probst A.J."/>
            <person name="Ladd B."/>
            <person name="Jarett J.K."/>
            <person name="Geller-Mcgrath D.E."/>
            <person name="Sieber C.M.K."/>
            <person name="Emerson J.B."/>
            <person name="Anantharaman K."/>
            <person name="Thomas B.C."/>
            <person name="Malmstrom R."/>
            <person name="Stieglmeier M."/>
            <person name="Klingl A."/>
            <person name="Woyke T."/>
            <person name="Ryan C.M."/>
            <person name="Banfield J.F."/>
        </authorList>
    </citation>
    <scope>NUCLEOTIDE SEQUENCE [LARGE SCALE GENOMIC DNA]</scope>
</reference>